<dbReference type="InterPro" id="IPR025857">
    <property type="entry name" value="MacB_PCD"/>
</dbReference>
<comment type="subcellular location">
    <subcellularLocation>
        <location evidence="1">Cell membrane</location>
        <topology evidence="1">Multi-pass membrane protein</topology>
    </subcellularLocation>
</comment>
<keyword evidence="3 6" id="KW-0812">Transmembrane</keyword>
<keyword evidence="10" id="KW-1185">Reference proteome</keyword>
<evidence type="ECO:0000259" key="8">
    <source>
        <dbReference type="Pfam" id="PF12704"/>
    </source>
</evidence>
<feature type="domain" description="MacB-like periplasmic core" evidence="8">
    <location>
        <begin position="2"/>
        <end position="133"/>
    </location>
</feature>
<keyword evidence="2" id="KW-1003">Cell membrane</keyword>
<feature type="domain" description="ABC3 transporter permease C-terminal" evidence="7">
    <location>
        <begin position="216"/>
        <end position="326"/>
    </location>
</feature>
<evidence type="ECO:0000256" key="5">
    <source>
        <dbReference type="ARBA" id="ARBA00023136"/>
    </source>
</evidence>
<proteinExistence type="predicted"/>
<evidence type="ECO:0000256" key="2">
    <source>
        <dbReference type="ARBA" id="ARBA00022475"/>
    </source>
</evidence>
<keyword evidence="4 6" id="KW-1133">Transmembrane helix</keyword>
<evidence type="ECO:0000313" key="9">
    <source>
        <dbReference type="EMBL" id="MBY0756636.1"/>
    </source>
</evidence>
<feature type="transmembrane region" description="Helical" evidence="6">
    <location>
        <begin position="302"/>
        <end position="321"/>
    </location>
</feature>
<dbReference type="InterPro" id="IPR003838">
    <property type="entry name" value="ABC3_permease_C"/>
</dbReference>
<dbReference type="Pfam" id="PF02687">
    <property type="entry name" value="FtsX"/>
    <property type="match status" value="1"/>
</dbReference>
<comment type="caution">
    <text evidence="9">The sequence shown here is derived from an EMBL/GenBank/DDBJ whole genome shotgun (WGS) entry which is preliminary data.</text>
</comment>
<dbReference type="EMBL" id="JAIKTU010000012">
    <property type="protein sequence ID" value="MBY0756636.1"/>
    <property type="molecule type" value="Genomic_DNA"/>
</dbReference>
<organism evidence="9 10">
    <name type="scientific">Clostridium sardiniense</name>
    <name type="common">Clostridium absonum</name>
    <dbReference type="NCBI Taxonomy" id="29369"/>
    <lineage>
        <taxon>Bacteria</taxon>
        <taxon>Bacillati</taxon>
        <taxon>Bacillota</taxon>
        <taxon>Clostridia</taxon>
        <taxon>Eubacteriales</taxon>
        <taxon>Clostridiaceae</taxon>
        <taxon>Clostridium</taxon>
    </lineage>
</organism>
<evidence type="ECO:0000256" key="4">
    <source>
        <dbReference type="ARBA" id="ARBA00022989"/>
    </source>
</evidence>
<evidence type="ECO:0000256" key="6">
    <source>
        <dbReference type="SAM" id="Phobius"/>
    </source>
</evidence>
<evidence type="ECO:0000256" key="1">
    <source>
        <dbReference type="ARBA" id="ARBA00004651"/>
    </source>
</evidence>
<dbReference type="Pfam" id="PF12704">
    <property type="entry name" value="MacB_PCD"/>
    <property type="match status" value="1"/>
</dbReference>
<accession>A0ABS7L0P7</accession>
<feature type="transmembrane region" description="Helical" evidence="6">
    <location>
        <begin position="257"/>
        <end position="282"/>
    </location>
</feature>
<gene>
    <name evidence="9" type="ORF">K5V21_14400</name>
</gene>
<keyword evidence="5 6" id="KW-0472">Membrane</keyword>
<evidence type="ECO:0000259" key="7">
    <source>
        <dbReference type="Pfam" id="PF02687"/>
    </source>
</evidence>
<evidence type="ECO:0000313" key="10">
    <source>
        <dbReference type="Proteomes" id="UP001299068"/>
    </source>
</evidence>
<feature type="transmembrane region" description="Helical" evidence="6">
    <location>
        <begin position="214"/>
        <end position="237"/>
    </location>
</feature>
<name>A0ABS7L0P7_CLOSR</name>
<dbReference type="RefSeq" id="WP_221861869.1">
    <property type="nucleotide sequence ID" value="NZ_JAIKTU010000012.1"/>
</dbReference>
<protein>
    <submittedName>
        <fullName evidence="9">ABC transporter permease</fullName>
    </submittedName>
</protein>
<evidence type="ECO:0000256" key="3">
    <source>
        <dbReference type="ARBA" id="ARBA00022692"/>
    </source>
</evidence>
<sequence>MIGTFSVCFIAGIQENSLKISERLSMGNYKNRVNVVINNVTEIEKIEKIIKEFAKKTSVRMNGSDSVVLVSYKNGLDYDYFITKGSFLNPSKAEEKIVLGYKNAIELFGTSNVLGKSVEVLGKEYKVCGILGNEISKELDVYNNYISIFTVDNFYDFCDDNGKVSFSVYDKNEKPIALVSELEKELKKADPKIYFESSDWDENKSELTITKEQIILFNGIIFTIILFTSFQIGIFNYNLKKKDYKSLLVIGYGKRDIGFLIFLENLIIVMIGTIIGMMLFLLLEGKIHFLLNQYEYFNSFDLNIRGIGYTLVINVLASIILSSTMMIKINKGQIKDI</sequence>
<dbReference type="Proteomes" id="UP001299068">
    <property type="component" value="Unassembled WGS sequence"/>
</dbReference>
<reference evidence="9 10" key="1">
    <citation type="journal article" date="2021" name="Cell Host Microbe">
        <title>in vivo commensal control of Clostridioides difficile virulence.</title>
        <authorList>
            <person name="Girinathan B.P."/>
            <person name="Dibenedetto N."/>
            <person name="Worley J.N."/>
            <person name="Peltier J."/>
            <person name="Arrieta-Ortiz M.L."/>
            <person name="Rupa Christinal Immanuel S."/>
            <person name="Lavin R."/>
            <person name="Delaney M.L."/>
            <person name="Cummins C."/>
            <person name="Hoffmann M."/>
            <person name="Luo Y."/>
            <person name="Gonzalez-Escalona N."/>
            <person name="Allard M."/>
            <person name="Onderdonk A.B."/>
            <person name="Gerber G.K."/>
            <person name="Sonenshein A.L."/>
            <person name="Baliga N."/>
            <person name="Dupuy B."/>
            <person name="Bry L."/>
        </authorList>
    </citation>
    <scope>NUCLEOTIDE SEQUENCE [LARGE SCALE GENOMIC DNA]</scope>
    <source>
        <strain evidence="9 10">DSM 599</strain>
    </source>
</reference>